<dbReference type="Proteomes" id="UP000288197">
    <property type="component" value="Unassembled WGS sequence"/>
</dbReference>
<accession>A0A369AZR3</accession>
<sequence length="269" mass="29983">MTIFKIEWHNNKKSLLVWSISLAVIIIGFMSIFPSMENSAMNEMMTTKLDALPESMLKAFHLNSGPSLAEVTGFFAYVFQYLFIASSIYAIILGNKMLVKEETEGTIEFLYAQPVSRKQIVIEKLLASVSILSCFWLITYVSSLGITLFVNKGKLATDDVMSALSKVFVTEFFVLVFFLTLGFVLSSLIKRANLGLGMGIVFIFYLLGIVGDLKEELSFLKDISPMAQAGPAALLEADFNWELVIILFLVSALLVGATLFIYERKDLDI</sequence>
<gene>
    <name evidence="1" type="ORF">CBF32_08625</name>
</gene>
<dbReference type="GO" id="GO:0005886">
    <property type="term" value="C:plasma membrane"/>
    <property type="evidence" value="ECO:0007669"/>
    <property type="project" value="UniProtKB-SubCell"/>
</dbReference>
<organism evidence="1 2">
    <name type="scientific">Vagococcus fluvialis</name>
    <dbReference type="NCBI Taxonomy" id="2738"/>
    <lineage>
        <taxon>Bacteria</taxon>
        <taxon>Bacillati</taxon>
        <taxon>Bacillota</taxon>
        <taxon>Bacilli</taxon>
        <taxon>Lactobacillales</taxon>
        <taxon>Enterococcaceae</taxon>
        <taxon>Vagococcus</taxon>
    </lineage>
</organism>
<dbReference type="EMBL" id="NGJX01000008">
    <property type="protein sequence ID" value="RSU01199.1"/>
    <property type="molecule type" value="Genomic_DNA"/>
</dbReference>
<dbReference type="Pfam" id="PF12679">
    <property type="entry name" value="ABC2_membrane_2"/>
    <property type="match status" value="1"/>
</dbReference>
<dbReference type="AlphaFoldDB" id="A0A369AZR3"/>
<protein>
    <submittedName>
        <fullName evidence="1">Uncharacterized protein</fullName>
    </submittedName>
</protein>
<dbReference type="PANTHER" id="PTHR37305">
    <property type="entry name" value="INTEGRAL MEMBRANE PROTEIN-RELATED"/>
    <property type="match status" value="1"/>
</dbReference>
<proteinExistence type="predicted"/>
<keyword evidence="2" id="KW-1185">Reference proteome</keyword>
<name>A0A369AZR3_9ENTE</name>
<reference evidence="1 2" key="1">
    <citation type="submission" date="2017-05" db="EMBL/GenBank/DDBJ databases">
        <title>Vagococcus spp. assemblies.</title>
        <authorList>
            <person name="Gulvik C.A."/>
        </authorList>
    </citation>
    <scope>NUCLEOTIDE SEQUENCE [LARGE SCALE GENOMIC DNA]</scope>
    <source>
        <strain evidence="1 2">NCFB 2497</strain>
    </source>
</reference>
<dbReference type="OrthoDB" id="9800309at2"/>
<dbReference type="PANTHER" id="PTHR37305:SF1">
    <property type="entry name" value="MEMBRANE PROTEIN"/>
    <property type="match status" value="1"/>
</dbReference>
<dbReference type="GeneID" id="63146825"/>
<dbReference type="GO" id="GO:0140359">
    <property type="term" value="F:ABC-type transporter activity"/>
    <property type="evidence" value="ECO:0007669"/>
    <property type="project" value="InterPro"/>
</dbReference>
<dbReference type="RefSeq" id="WP_114289958.1">
    <property type="nucleotide sequence ID" value="NZ_NGJX01000008.1"/>
</dbReference>
<evidence type="ECO:0000313" key="1">
    <source>
        <dbReference type="EMBL" id="RSU01199.1"/>
    </source>
</evidence>
<evidence type="ECO:0000313" key="2">
    <source>
        <dbReference type="Proteomes" id="UP000288197"/>
    </source>
</evidence>
<comment type="caution">
    <text evidence="1">The sequence shown here is derived from an EMBL/GenBank/DDBJ whole genome shotgun (WGS) entry which is preliminary data.</text>
</comment>